<accession>D8MPG8</accession>
<dbReference type="Proteomes" id="UP000008793">
    <property type="component" value="Chromosome"/>
</dbReference>
<feature type="domain" description="DSBA-like thioredoxin" evidence="1">
    <location>
        <begin position="6"/>
        <end position="209"/>
    </location>
</feature>
<keyword evidence="3" id="KW-1185">Reference proteome</keyword>
<proteinExistence type="predicted"/>
<dbReference type="EMBL" id="FP236843">
    <property type="protein sequence ID" value="CAX58725.1"/>
    <property type="molecule type" value="Genomic_DNA"/>
</dbReference>
<dbReference type="eggNOG" id="COG2761">
    <property type="taxonomic scope" value="Bacteria"/>
</dbReference>
<dbReference type="RefSeq" id="WP_013201221.1">
    <property type="nucleotide sequence ID" value="NC_014306.1"/>
</dbReference>
<evidence type="ECO:0000313" key="3">
    <source>
        <dbReference type="Proteomes" id="UP000008793"/>
    </source>
</evidence>
<name>D8MPG8_ERWBE</name>
<dbReference type="SUPFAM" id="SSF52833">
    <property type="entry name" value="Thioredoxin-like"/>
    <property type="match status" value="1"/>
</dbReference>
<organism evidence="3">
    <name type="scientific">Erwinia billingiae (strain Eb661)</name>
    <dbReference type="NCBI Taxonomy" id="634500"/>
    <lineage>
        <taxon>Bacteria</taxon>
        <taxon>Pseudomonadati</taxon>
        <taxon>Pseudomonadota</taxon>
        <taxon>Gammaproteobacteria</taxon>
        <taxon>Enterobacterales</taxon>
        <taxon>Erwiniaceae</taxon>
        <taxon>Erwinia</taxon>
    </lineage>
</organism>
<reference evidence="2 3" key="1">
    <citation type="journal article" date="2010" name="BMC Genomics">
        <title>Genome comparison of the epiphytic bacteria Erwinia billingiae and E. tasmaniensis with the pear pathogen E. pyrifoliae.</title>
        <authorList>
            <person name="Kube M."/>
            <person name="Migdoll A.M."/>
            <person name="Gehring I."/>
            <person name="Heitmann K."/>
            <person name="Mayer Y."/>
            <person name="Kuhl H."/>
            <person name="Knaust F."/>
            <person name="Geider K."/>
            <person name="Reinhardt R."/>
        </authorList>
    </citation>
    <scope>NUCLEOTIDE SEQUENCE [LARGE SCALE GENOMIC DNA]</scope>
    <source>
        <strain evidence="2 3">Eb661</strain>
    </source>
</reference>
<dbReference type="InterPro" id="IPR001853">
    <property type="entry name" value="DSBA-like_thioredoxin_dom"/>
</dbReference>
<gene>
    <name evidence="2" type="ordered locus">EbC_11940</name>
</gene>
<dbReference type="Gene3D" id="3.40.30.10">
    <property type="entry name" value="Glutaredoxin"/>
    <property type="match status" value="1"/>
</dbReference>
<dbReference type="PANTHER" id="PTHR13887:SF41">
    <property type="entry name" value="THIOREDOXIN SUPERFAMILY PROTEIN"/>
    <property type="match status" value="1"/>
</dbReference>
<dbReference type="Pfam" id="PF01323">
    <property type="entry name" value="DSBA"/>
    <property type="match status" value="1"/>
</dbReference>
<dbReference type="PANTHER" id="PTHR13887">
    <property type="entry name" value="GLUTATHIONE S-TRANSFERASE KAPPA"/>
    <property type="match status" value="1"/>
</dbReference>
<dbReference type="KEGG" id="ebi:EbC_11940"/>
<protein>
    <submittedName>
        <fullName evidence="2">DSBA oxidoreductase</fullName>
    </submittedName>
</protein>
<dbReference type="GeneID" id="90511211"/>
<sequence length="221" mass="24380">MSKPLQIDFVSDISCPWCIIGLQGLEQALAELGPDVQANITFQPFELNPSMAAEGQDLVEHIAEKYGSSPEESAENRQRIRERAEAVGFEMNNAGPGLRIYNTFDAHRLLHWAEGFGLQQPLKHALFTAYFTDGENPSSHVVLVNVAEDVGLDPVEAAEVLATNRYADEVRALEREWVDAGIQSVPSIVFDRQYLLSGGQPPEAFKSAIENILQQRETAAS</sequence>
<dbReference type="AlphaFoldDB" id="D8MPG8"/>
<dbReference type="HOGENOM" id="CLU_069253_0_4_6"/>
<dbReference type="GO" id="GO:0016491">
    <property type="term" value="F:oxidoreductase activity"/>
    <property type="evidence" value="ECO:0007669"/>
    <property type="project" value="InterPro"/>
</dbReference>
<evidence type="ECO:0000313" key="2">
    <source>
        <dbReference type="EMBL" id="CAX58725.1"/>
    </source>
</evidence>
<dbReference type="STRING" id="634500.EbC_11940"/>
<evidence type="ECO:0000259" key="1">
    <source>
        <dbReference type="Pfam" id="PF01323"/>
    </source>
</evidence>
<dbReference type="CDD" id="cd03024">
    <property type="entry name" value="DsbA_FrnE"/>
    <property type="match status" value="1"/>
</dbReference>
<dbReference type="InterPro" id="IPR036249">
    <property type="entry name" value="Thioredoxin-like_sf"/>
</dbReference>